<evidence type="ECO:0000256" key="9">
    <source>
        <dbReference type="ARBA" id="ARBA00023125"/>
    </source>
</evidence>
<dbReference type="GO" id="GO:0003964">
    <property type="term" value="F:RNA-directed DNA polymerase activity"/>
    <property type="evidence" value="ECO:0007669"/>
    <property type="project" value="UniProtKB-KW"/>
</dbReference>
<dbReference type="GO" id="GO:0004519">
    <property type="term" value="F:endonuclease activity"/>
    <property type="evidence" value="ECO:0007669"/>
    <property type="project" value="UniProtKB-KW"/>
</dbReference>
<dbReference type="GO" id="GO:0004190">
    <property type="term" value="F:aspartic-type endopeptidase activity"/>
    <property type="evidence" value="ECO:0007669"/>
    <property type="project" value="UniProtKB-KW"/>
</dbReference>
<dbReference type="InterPro" id="IPR050951">
    <property type="entry name" value="Retrovirus_Pol_polyprotein"/>
</dbReference>
<evidence type="ECO:0000256" key="7">
    <source>
        <dbReference type="ARBA" id="ARBA00022801"/>
    </source>
</evidence>
<dbReference type="SUPFAM" id="SSF56672">
    <property type="entry name" value="DNA/RNA polymerases"/>
    <property type="match status" value="2"/>
</dbReference>
<keyword evidence="4" id="KW-0540">Nuclease</keyword>
<dbReference type="PANTHER" id="PTHR37984">
    <property type="entry name" value="PROTEIN CBG26694"/>
    <property type="match status" value="1"/>
</dbReference>
<keyword evidence="10" id="KW-0511">Multifunctional enzyme</keyword>
<dbReference type="InterPro" id="IPR041577">
    <property type="entry name" value="RT_RNaseH_2"/>
</dbReference>
<evidence type="ECO:0000259" key="14">
    <source>
        <dbReference type="PROSITE" id="PS50994"/>
    </source>
</evidence>
<dbReference type="InterPro" id="IPR001584">
    <property type="entry name" value="Integrase_cat-core"/>
</dbReference>
<dbReference type="SUPFAM" id="SSF53098">
    <property type="entry name" value="Ribonuclease H-like"/>
    <property type="match status" value="2"/>
</dbReference>
<gene>
    <name evidence="15" type="ORF">Tci_003222</name>
</gene>
<dbReference type="FunFam" id="3.10.10.10:FF:000007">
    <property type="entry name" value="Retrovirus-related Pol polyprotein from transposon 17.6-like Protein"/>
    <property type="match status" value="1"/>
</dbReference>
<evidence type="ECO:0000259" key="13">
    <source>
        <dbReference type="PROSITE" id="PS50158"/>
    </source>
</evidence>
<keyword evidence="6" id="KW-0255">Endonuclease</keyword>
<dbReference type="Pfam" id="PF07727">
    <property type="entry name" value="RVT_2"/>
    <property type="match status" value="3"/>
</dbReference>
<comment type="caution">
    <text evidence="15">The sequence shown here is derived from an EMBL/GenBank/DDBJ whole genome shotgun (WGS) entry which is preliminary data.</text>
</comment>
<keyword evidence="1" id="KW-0645">Protease</keyword>
<dbReference type="InterPro" id="IPR013103">
    <property type="entry name" value="RVT_2"/>
</dbReference>
<dbReference type="InterPro" id="IPR054722">
    <property type="entry name" value="PolX-like_BBD"/>
</dbReference>
<dbReference type="InterPro" id="IPR005162">
    <property type="entry name" value="Retrotrans_gag_dom"/>
</dbReference>
<dbReference type="CDD" id="cd01647">
    <property type="entry name" value="RT_LTR"/>
    <property type="match status" value="1"/>
</dbReference>
<dbReference type="SUPFAM" id="SSF57756">
    <property type="entry name" value="Retrovirus zinc finger-like domains"/>
    <property type="match status" value="1"/>
</dbReference>
<keyword evidence="8" id="KW-0695">RNA-directed DNA polymerase</keyword>
<dbReference type="PROSITE" id="PS50994">
    <property type="entry name" value="INTEGRASE"/>
    <property type="match status" value="2"/>
</dbReference>
<dbReference type="PROSITE" id="PS50158">
    <property type="entry name" value="ZF_CCHC"/>
    <property type="match status" value="1"/>
</dbReference>
<keyword evidence="3" id="KW-0548">Nucleotidyltransferase</keyword>
<dbReference type="PANTHER" id="PTHR37984:SF5">
    <property type="entry name" value="PROTEIN NYNRIN-LIKE"/>
    <property type="match status" value="1"/>
</dbReference>
<feature type="domain" description="Integrase catalytic" evidence="14">
    <location>
        <begin position="345"/>
        <end position="514"/>
    </location>
</feature>
<feature type="domain" description="CCHC-type" evidence="13">
    <location>
        <begin position="172"/>
        <end position="185"/>
    </location>
</feature>
<evidence type="ECO:0000256" key="11">
    <source>
        <dbReference type="PROSITE-ProRule" id="PRU00047"/>
    </source>
</evidence>
<dbReference type="Pfam" id="PF17919">
    <property type="entry name" value="RT_RNaseH_2"/>
    <property type="match status" value="1"/>
</dbReference>
<dbReference type="Gene3D" id="3.30.70.270">
    <property type="match status" value="1"/>
</dbReference>
<organism evidence="15">
    <name type="scientific">Tanacetum cinerariifolium</name>
    <name type="common">Dalmatian daisy</name>
    <name type="synonym">Chrysanthemum cinerariifolium</name>
    <dbReference type="NCBI Taxonomy" id="118510"/>
    <lineage>
        <taxon>Eukaryota</taxon>
        <taxon>Viridiplantae</taxon>
        <taxon>Streptophyta</taxon>
        <taxon>Embryophyta</taxon>
        <taxon>Tracheophyta</taxon>
        <taxon>Spermatophyta</taxon>
        <taxon>Magnoliopsida</taxon>
        <taxon>eudicotyledons</taxon>
        <taxon>Gunneridae</taxon>
        <taxon>Pentapetalae</taxon>
        <taxon>asterids</taxon>
        <taxon>campanulids</taxon>
        <taxon>Asterales</taxon>
        <taxon>Asteraceae</taxon>
        <taxon>Asteroideae</taxon>
        <taxon>Anthemideae</taxon>
        <taxon>Anthemidinae</taxon>
        <taxon>Tanacetum</taxon>
    </lineage>
</organism>
<dbReference type="InterPro" id="IPR012337">
    <property type="entry name" value="RNaseH-like_sf"/>
</dbReference>
<evidence type="ECO:0000313" key="15">
    <source>
        <dbReference type="EMBL" id="GEU31244.1"/>
    </source>
</evidence>
<evidence type="ECO:0000256" key="5">
    <source>
        <dbReference type="ARBA" id="ARBA00022750"/>
    </source>
</evidence>
<protein>
    <submittedName>
        <fullName evidence="15">Uncharacterized protein</fullName>
    </submittedName>
</protein>
<dbReference type="GO" id="GO:0006508">
    <property type="term" value="P:proteolysis"/>
    <property type="evidence" value="ECO:0007669"/>
    <property type="project" value="UniProtKB-KW"/>
</dbReference>
<keyword evidence="2" id="KW-0808">Transferase</keyword>
<dbReference type="Pfam" id="PF00078">
    <property type="entry name" value="RVT_1"/>
    <property type="match status" value="1"/>
</dbReference>
<dbReference type="GO" id="GO:0008270">
    <property type="term" value="F:zinc ion binding"/>
    <property type="evidence" value="ECO:0007669"/>
    <property type="project" value="UniProtKB-KW"/>
</dbReference>
<reference evidence="15" key="1">
    <citation type="journal article" date="2019" name="Sci. Rep.">
        <title>Draft genome of Tanacetum cinerariifolium, the natural source of mosquito coil.</title>
        <authorList>
            <person name="Yamashiro T."/>
            <person name="Shiraishi A."/>
            <person name="Satake H."/>
            <person name="Nakayama K."/>
        </authorList>
    </citation>
    <scope>NUCLEOTIDE SEQUENCE</scope>
</reference>
<dbReference type="Pfam" id="PF03732">
    <property type="entry name" value="Retrotrans_gag"/>
    <property type="match status" value="1"/>
</dbReference>
<keyword evidence="7" id="KW-0378">Hydrolase</keyword>
<keyword evidence="11" id="KW-0863">Zinc-finger</keyword>
<evidence type="ECO:0000256" key="3">
    <source>
        <dbReference type="ARBA" id="ARBA00022695"/>
    </source>
</evidence>
<evidence type="ECO:0000256" key="10">
    <source>
        <dbReference type="ARBA" id="ARBA00023268"/>
    </source>
</evidence>
<dbReference type="CDD" id="cd09274">
    <property type="entry name" value="RNase_HI_RT_Ty3"/>
    <property type="match status" value="1"/>
</dbReference>
<dbReference type="Gene3D" id="3.30.420.10">
    <property type="entry name" value="Ribonuclease H-like superfamily/Ribonuclease H"/>
    <property type="match status" value="2"/>
</dbReference>
<dbReference type="GO" id="GO:0003677">
    <property type="term" value="F:DNA binding"/>
    <property type="evidence" value="ECO:0007669"/>
    <property type="project" value="UniProtKB-KW"/>
</dbReference>
<keyword evidence="9" id="KW-0238">DNA-binding</keyword>
<dbReference type="Pfam" id="PF00665">
    <property type="entry name" value="rve"/>
    <property type="match status" value="1"/>
</dbReference>
<dbReference type="EMBL" id="BKCJ010000232">
    <property type="protein sequence ID" value="GEU31244.1"/>
    <property type="molecule type" value="Genomic_DNA"/>
</dbReference>
<dbReference type="InterPro" id="IPR036397">
    <property type="entry name" value="RNaseH_sf"/>
</dbReference>
<dbReference type="InterPro" id="IPR000477">
    <property type="entry name" value="RT_dom"/>
</dbReference>
<dbReference type="GO" id="GO:0015074">
    <property type="term" value="P:DNA integration"/>
    <property type="evidence" value="ECO:0007669"/>
    <property type="project" value="InterPro"/>
</dbReference>
<sequence>MAPPPMLEFMEIFKSEEDKEFVKDNYNAYKLWDLAENALNNLNEALAKYIKNPTSTNNFDIDEIKKFYDKVEATREQAAEIQTSVISFLHCKRKDRYLAAIGERPAEVTDNSKWDEMDGNAVANLHLALADGVFNVLSDYLVFDDVVAVILKEENWRNNREDRKTRKKKNFKCFKCGKLGHFRRDYRGLNTSYPRGNVASTSEDGNALCCESAVANESKKRFADVWLFDTGATFHMTVGREWFHQYKPISGGKSVYSYNDHELKIIGIRSIMVKMHDGALVLMRGKKVAANLYQLEGEIMEEAEASVASHSPSHRVAITWHQKLGHIKQHRLKFKTSNSRCVYVLEFVHFDVWQAPILSLGGANYFVSFIDDYSRRCWMYPIKKKSDVFEVFELYKAQVELDSENKIKCLRTDNVGEYTGDEFDTFCRQEIIKRQFTTAYTPQQNGVVERMNRTLLERARAMLATTSLGKSFWAKAINTACYVINRSPSTAMKKEFQSNDSFEAVPQHEVNEANESQSPATRTLNRKRRRPRWHSDYVIESNKEAMREKIKALHQNKTWELVPLPGGRKPIGNKWVYKIKKNGDDQVERYRARLVVKGYAQKEGIEFNKKNSPVLDVKTAFLHGNLEEEIYMLQPEGFKQKGKENLVCRLNKSLYGLKHAPRCWYKRFDSFISSLEYNRLHANPCAYFKRFGNNDFIILLLYVDDMLVAGLNKDCINKLKAQLAREFEMKDLRPTNKILGMQIHRDRVSRKICFLQKSYVRKILQRFSMQDLGSLMFAMIYARPDIAHAVGVMSRDLDLIVKGYVDFDYAGNLDRSKSTTRYVFTLYGRTVSWVSKLQSVVAMSTTEAKYVAAAQANKESVWLKMLLEEPGHKQEKITLFCDNHSALYLARNPSFHSKTKHIRVQYHFVRKKVEDVDMQKIHTDDNVTNYLTKAINIDKFIWCRSSCGLVETVSLVLGSSLCVNAIPSLKYEIAKFKFSRNVDFTNIHIMMNIGLTSRNVTSWIVVELGDDVKDWVYKCKQFFKVDGVPDGKKIQLASMHMFDAALVWYQQYVKKYTDNTPWEHFEVEVVKRFGVLYDDPIVELKNLKQTGSVQTYQEAFEALLNRVDLPELVAVKATNTILKPRYNTPLLPTPKQSTTTYVSKAMTTPVKSNSVGQSSGYVTRNEGNEGMLKQAELSSMDLYVYPVQLCQMESVGSVSIERLHDHQIPLMPNNPLINVIPYRHPPNQKDAIEVKNKFPIPVIEELIDELNGFVVFSKLDLRFGYHQIRMNEDDICKTAFRTHEGHYEFLVMPFGLTNSPSTFQCLMNTVFKAFLRKFTLDNTLYAKRTKCYFVVPHVEYMGHIISAQGVSKDPSKIEAMQKWPIPSTLKQLRGLLAELAYHTLKEAMVKASMLALPNFEQEFVVETNASGKGIRSMLCQNGHPIAYWSKTLSAKHQALSTYDKEFLAVVATLDKWKGYLLDRRFKIKTYHFSVKYMLNQKLTSLFQFKWMPKLLRYDYEIVYKKGSKNVVADALSRVDSSGELFYKGNKYSWTGGILKRKGKVVVGNDLELRKELVQHFHDEAIGGHSGAHKPDLSAYPSLIQLLPVPEIIWKESSMDFIEKLPTSHGKSVILVVVDRLRKYAHFIPLTHPFTASQVAQLFLNQVYKLHGLPESIVSDKDKVFISNFWKALFAELKVKLKLSTACYPQTDGQTEVVNRSLACYLRCMCGEKPKEWVKWLSLAEFWYNTNYHTLAKTTPYEAVNCQTPLIHVPYIPGDSRVEEVDRTLQAREEAIKVLKFHLKSIKEYPTNYNEAMQYRDIAFWKEAIHDEIGSIIGNDTTDQNQVNKTKKFLSSRFSMKDMGEADVILGKKIKRENKGIVITQSHYIEKILKKFNREDCSSVNIACVVGRLSMFASNSSRQHWKAITWVFKYLRGTKGYGLSYVRYPSVLEGYSDASWINHVEDSSFTSGWVFLLGRCHFMSFQEVNIHHWSKHRIWVYDINCAEWLRNLLYEIPIWSKPKVPIFIRCDCAPTMAKAYSQVYNRKSRHLGVTHSVIRTLIMKRTDQNQVDKTKKFLSSRLSMKDMGEADLILGIKIKCENKGIVITHSRYIEKILKKFNREDCSPVSTPMNPVEKLKPNTGKPVDQLEYSRAIGYLMYAMTSTRPDIAYVIGRLSRFNSNPSRQH</sequence>
<dbReference type="InterPro" id="IPR001878">
    <property type="entry name" value="Znf_CCHC"/>
</dbReference>
<dbReference type="Gene3D" id="3.10.10.10">
    <property type="entry name" value="HIV Type 1 Reverse Transcriptase, subunit A, domain 1"/>
    <property type="match status" value="1"/>
</dbReference>
<keyword evidence="11" id="KW-0479">Metal-binding</keyword>
<evidence type="ECO:0000256" key="6">
    <source>
        <dbReference type="ARBA" id="ARBA00022759"/>
    </source>
</evidence>
<evidence type="ECO:0000256" key="4">
    <source>
        <dbReference type="ARBA" id="ARBA00022722"/>
    </source>
</evidence>
<dbReference type="InterPro" id="IPR043502">
    <property type="entry name" value="DNA/RNA_pol_sf"/>
</dbReference>
<dbReference type="Pfam" id="PF22936">
    <property type="entry name" value="Pol_BBD"/>
    <property type="match status" value="1"/>
</dbReference>
<dbReference type="InterPro" id="IPR043128">
    <property type="entry name" value="Rev_trsase/Diguanyl_cyclase"/>
</dbReference>
<feature type="domain" description="Integrase catalytic" evidence="14">
    <location>
        <begin position="1585"/>
        <end position="1747"/>
    </location>
</feature>
<evidence type="ECO:0000256" key="1">
    <source>
        <dbReference type="ARBA" id="ARBA00022670"/>
    </source>
</evidence>
<evidence type="ECO:0000256" key="8">
    <source>
        <dbReference type="ARBA" id="ARBA00022918"/>
    </source>
</evidence>
<dbReference type="CDD" id="cd09272">
    <property type="entry name" value="RNase_HI_RT_Ty1"/>
    <property type="match status" value="1"/>
</dbReference>
<accession>A0A6L2J6E4</accession>
<evidence type="ECO:0000256" key="12">
    <source>
        <dbReference type="SAM" id="MobiDB-lite"/>
    </source>
</evidence>
<dbReference type="FunFam" id="3.30.420.10:FF:000032">
    <property type="entry name" value="Retrovirus-related Pol polyprotein from transposon 297-like Protein"/>
    <property type="match status" value="1"/>
</dbReference>
<feature type="region of interest" description="Disordered" evidence="12">
    <location>
        <begin position="509"/>
        <end position="529"/>
    </location>
</feature>
<proteinExistence type="predicted"/>
<dbReference type="InterPro" id="IPR036875">
    <property type="entry name" value="Znf_CCHC_sf"/>
</dbReference>
<keyword evidence="11" id="KW-0862">Zinc</keyword>
<keyword evidence="5" id="KW-0064">Aspartyl protease</keyword>
<name>A0A6L2J6E4_TANCI</name>
<evidence type="ECO:0000256" key="2">
    <source>
        <dbReference type="ARBA" id="ARBA00022679"/>
    </source>
</evidence>